<keyword evidence="3" id="KW-0472">Membrane</keyword>
<dbReference type="GO" id="GO:0071555">
    <property type="term" value="P:cell wall organization"/>
    <property type="evidence" value="ECO:0007669"/>
    <property type="project" value="TreeGrafter"/>
</dbReference>
<dbReference type="GO" id="GO:0005886">
    <property type="term" value="C:plasma membrane"/>
    <property type="evidence" value="ECO:0007669"/>
    <property type="project" value="TreeGrafter"/>
</dbReference>
<comment type="subcellular location">
    <subcellularLocation>
        <location evidence="1">Membrane</location>
    </subcellularLocation>
</comment>
<keyword evidence="2" id="KW-0645">Protease</keyword>
<dbReference type="InterPro" id="IPR012338">
    <property type="entry name" value="Beta-lactam/transpept-like"/>
</dbReference>
<dbReference type="InterPro" id="IPR036138">
    <property type="entry name" value="PBP_dimer_sf"/>
</dbReference>
<dbReference type="Pfam" id="PF03717">
    <property type="entry name" value="PBP_dimer"/>
    <property type="match status" value="1"/>
</dbReference>
<proteinExistence type="predicted"/>
<dbReference type="InterPro" id="IPR001460">
    <property type="entry name" value="PCN-bd_Tpept"/>
</dbReference>
<dbReference type="EMBL" id="CP073355">
    <property type="protein sequence ID" value="URA09438.1"/>
    <property type="molecule type" value="Genomic_DNA"/>
</dbReference>
<dbReference type="PANTHER" id="PTHR30627">
    <property type="entry name" value="PEPTIDOGLYCAN D,D-TRANSPEPTIDASE"/>
    <property type="match status" value="1"/>
</dbReference>
<keyword evidence="7" id="KW-1185">Reference proteome</keyword>
<dbReference type="KEGG" id="taqu:KDW03_08045"/>
<dbReference type="PANTHER" id="PTHR30627:SF1">
    <property type="entry name" value="PEPTIDOGLYCAN D,D-TRANSPEPTIDASE FTSI"/>
    <property type="match status" value="1"/>
</dbReference>
<evidence type="ECO:0000256" key="2">
    <source>
        <dbReference type="ARBA" id="ARBA00022645"/>
    </source>
</evidence>
<reference evidence="6" key="2">
    <citation type="submission" date="2022-06" db="EMBL/GenBank/DDBJ databases">
        <title>Thermospira aquatica gen. nov., sp. nov.</title>
        <authorList>
            <person name="Ben Ali Gam Z."/>
            <person name="Labat M."/>
        </authorList>
    </citation>
    <scope>NUCLEOTIDE SEQUENCE</scope>
    <source>
        <strain evidence="6">F1F22</strain>
    </source>
</reference>
<dbReference type="Proteomes" id="UP001056539">
    <property type="component" value="Chromosome"/>
</dbReference>
<dbReference type="AlphaFoldDB" id="A0AAX3BBG7"/>
<evidence type="ECO:0000259" key="5">
    <source>
        <dbReference type="Pfam" id="PF03717"/>
    </source>
</evidence>
<name>A0AAX3BBG7_9SPIR</name>
<keyword evidence="2" id="KW-0121">Carboxypeptidase</keyword>
<sequence>MPRGMIFDRYTNSLVVNVEYYDFYVRPSRFSEEMRQWLVGKLSNLEGVFTQEDLAPLAGGKDFVYLKRRLSFSQRQKIETLLQQYEGKWPHDSWGFLKQQGRYYPFLEIAKVVGHVSIDNQGMAGLELFFDKELGEGKNIYTTLDPLLSRIALEELIKGVTEAQAEYGTVLVLKIQGREILAMVDWPSYNPNVFSTINDRTLVNYALSMVYEPGSVMKVFASTFALEQQLVRQDEVFFCGGGTEVYGYRIKDGFAHGQVRLAEIIQKSCNVGMVQVAERFQVSAWYQTLTNLGFGTMPMVPLPGRASGILRPLSQWSGLSKYMTSIGQEIGVSTLQLALALATVASGGMYADPVLVYGWGDLRQRRVFLSTASQRVLHMMEKVVSEKGTALSAKIEGMAIAGKTGTGQIAREDGSGYYPNFFSALFMGVFPAENPQYLVVVTVNRIHGEKHTGGEVAAPVFSRIVRRMLIQTDYLGGQW</sequence>
<evidence type="ECO:0000256" key="3">
    <source>
        <dbReference type="ARBA" id="ARBA00023136"/>
    </source>
</evidence>
<gene>
    <name evidence="6" type="ORF">KDW03_08045</name>
</gene>
<dbReference type="RefSeq" id="WP_271434568.1">
    <property type="nucleotide sequence ID" value="NZ_CP073355.1"/>
</dbReference>
<dbReference type="Pfam" id="PF00905">
    <property type="entry name" value="Transpeptidase"/>
    <property type="match status" value="1"/>
</dbReference>
<dbReference type="GO" id="GO:0004180">
    <property type="term" value="F:carboxypeptidase activity"/>
    <property type="evidence" value="ECO:0007669"/>
    <property type="project" value="UniProtKB-KW"/>
</dbReference>
<dbReference type="Gene3D" id="3.90.1310.10">
    <property type="entry name" value="Penicillin-binding protein 2a (Domain 2)"/>
    <property type="match status" value="1"/>
</dbReference>
<feature type="domain" description="Penicillin-binding protein transpeptidase" evidence="4">
    <location>
        <begin position="168"/>
        <end position="465"/>
    </location>
</feature>
<organism evidence="6 7">
    <name type="scientific">Thermospira aquatica</name>
    <dbReference type="NCBI Taxonomy" id="2828656"/>
    <lineage>
        <taxon>Bacteria</taxon>
        <taxon>Pseudomonadati</taxon>
        <taxon>Spirochaetota</taxon>
        <taxon>Spirochaetia</taxon>
        <taxon>Brevinematales</taxon>
        <taxon>Thermospiraceae</taxon>
        <taxon>Thermospira</taxon>
    </lineage>
</organism>
<dbReference type="SUPFAM" id="SSF56601">
    <property type="entry name" value="beta-lactamase/transpeptidase-like"/>
    <property type="match status" value="1"/>
</dbReference>
<accession>A0AAX3BBG7</accession>
<evidence type="ECO:0000313" key="6">
    <source>
        <dbReference type="EMBL" id="URA09438.1"/>
    </source>
</evidence>
<dbReference type="GO" id="GO:0008658">
    <property type="term" value="F:penicillin binding"/>
    <property type="evidence" value="ECO:0007669"/>
    <property type="project" value="InterPro"/>
</dbReference>
<evidence type="ECO:0000259" key="4">
    <source>
        <dbReference type="Pfam" id="PF00905"/>
    </source>
</evidence>
<protein>
    <submittedName>
        <fullName evidence="6">Penicillin-binding protein 2</fullName>
    </submittedName>
</protein>
<dbReference type="SUPFAM" id="SSF56519">
    <property type="entry name" value="Penicillin binding protein dimerisation domain"/>
    <property type="match status" value="1"/>
</dbReference>
<keyword evidence="2" id="KW-0378">Hydrolase</keyword>
<evidence type="ECO:0000313" key="7">
    <source>
        <dbReference type="Proteomes" id="UP001056539"/>
    </source>
</evidence>
<dbReference type="InterPro" id="IPR005311">
    <property type="entry name" value="PBP_dimer"/>
</dbReference>
<dbReference type="Gene3D" id="3.30.450.330">
    <property type="match status" value="1"/>
</dbReference>
<reference evidence="6" key="1">
    <citation type="submission" date="2021-04" db="EMBL/GenBank/DDBJ databases">
        <authorList>
            <person name="Postec A."/>
        </authorList>
    </citation>
    <scope>NUCLEOTIDE SEQUENCE</scope>
    <source>
        <strain evidence="6">F1F22</strain>
    </source>
</reference>
<evidence type="ECO:0000256" key="1">
    <source>
        <dbReference type="ARBA" id="ARBA00004370"/>
    </source>
</evidence>
<dbReference type="InterPro" id="IPR050515">
    <property type="entry name" value="Beta-lactam/transpept"/>
</dbReference>
<dbReference type="Gene3D" id="3.40.710.10">
    <property type="entry name" value="DD-peptidase/beta-lactamase superfamily"/>
    <property type="match status" value="1"/>
</dbReference>
<feature type="domain" description="Penicillin-binding protein dimerisation" evidence="5">
    <location>
        <begin position="2"/>
        <end position="119"/>
    </location>
</feature>